<dbReference type="AlphaFoldDB" id="A0A2G5K4T0"/>
<dbReference type="RefSeq" id="WP_099593018.1">
    <property type="nucleotide sequence ID" value="NZ_MDGM01000012.1"/>
</dbReference>
<evidence type="ECO:0000259" key="3">
    <source>
        <dbReference type="Pfam" id="PF25919"/>
    </source>
</evidence>
<keyword evidence="2" id="KW-0813">Transport</keyword>
<dbReference type="PANTHER" id="PTHR30097:SF15">
    <property type="entry name" value="CATION EFFLUX SYSTEM PROTEIN CUSB"/>
    <property type="match status" value="1"/>
</dbReference>
<accession>A0A2G5K4T0</accession>
<evidence type="ECO:0000256" key="2">
    <source>
        <dbReference type="ARBA" id="ARBA00022448"/>
    </source>
</evidence>
<dbReference type="NCBIfam" id="TIGR01730">
    <property type="entry name" value="RND_mfp"/>
    <property type="match status" value="1"/>
</dbReference>
<dbReference type="InterPro" id="IPR006143">
    <property type="entry name" value="RND_pump_MFP"/>
</dbReference>
<dbReference type="GO" id="GO:0060003">
    <property type="term" value="P:copper ion export"/>
    <property type="evidence" value="ECO:0007669"/>
    <property type="project" value="TreeGrafter"/>
</dbReference>
<proteinExistence type="inferred from homology"/>
<dbReference type="GO" id="GO:0022857">
    <property type="term" value="F:transmembrane transporter activity"/>
    <property type="evidence" value="ECO:0007669"/>
    <property type="project" value="InterPro"/>
</dbReference>
<evidence type="ECO:0000313" key="6">
    <source>
        <dbReference type="EMBL" id="PIB24557.1"/>
    </source>
</evidence>
<dbReference type="PANTHER" id="PTHR30097">
    <property type="entry name" value="CATION EFFLUX SYSTEM PROTEIN CUSB"/>
    <property type="match status" value="1"/>
</dbReference>
<dbReference type="OrthoDB" id="9806939at2"/>
<dbReference type="InterPro" id="IPR058649">
    <property type="entry name" value="CzcB_C"/>
</dbReference>
<dbReference type="Gene3D" id="2.40.50.100">
    <property type="match status" value="1"/>
</dbReference>
<gene>
    <name evidence="6" type="ORF">BFP76_05025</name>
</gene>
<dbReference type="GO" id="GO:0016020">
    <property type="term" value="C:membrane"/>
    <property type="evidence" value="ECO:0007669"/>
    <property type="project" value="InterPro"/>
</dbReference>
<evidence type="ECO:0000256" key="1">
    <source>
        <dbReference type="ARBA" id="ARBA00009477"/>
    </source>
</evidence>
<dbReference type="Pfam" id="PF25954">
    <property type="entry name" value="Beta-barrel_RND_2"/>
    <property type="match status" value="1"/>
</dbReference>
<name>A0A2G5K4T0_9RHOB</name>
<dbReference type="InterPro" id="IPR058792">
    <property type="entry name" value="Beta-barrel_RND_2"/>
</dbReference>
<dbReference type="GO" id="GO:0030288">
    <property type="term" value="C:outer membrane-bounded periplasmic space"/>
    <property type="evidence" value="ECO:0007669"/>
    <property type="project" value="TreeGrafter"/>
</dbReference>
<keyword evidence="7" id="KW-1185">Reference proteome</keyword>
<dbReference type="Gene3D" id="2.40.30.170">
    <property type="match status" value="1"/>
</dbReference>
<feature type="domain" description="CzcB-like C-terminal circularly permuted SH3-like" evidence="5">
    <location>
        <begin position="325"/>
        <end position="389"/>
    </location>
</feature>
<dbReference type="Proteomes" id="UP000231516">
    <property type="component" value="Unassembled WGS sequence"/>
</dbReference>
<dbReference type="GO" id="GO:0015679">
    <property type="term" value="P:plasma membrane copper ion transport"/>
    <property type="evidence" value="ECO:0007669"/>
    <property type="project" value="TreeGrafter"/>
</dbReference>
<dbReference type="InterPro" id="IPR051909">
    <property type="entry name" value="MFP_Cation_Efflux"/>
</dbReference>
<dbReference type="Pfam" id="PF25919">
    <property type="entry name" value="BSH_CusB"/>
    <property type="match status" value="1"/>
</dbReference>
<dbReference type="Pfam" id="PF25975">
    <property type="entry name" value="CzcB_C"/>
    <property type="match status" value="1"/>
</dbReference>
<dbReference type="InterPro" id="IPR042230">
    <property type="entry name" value="CusF_sf"/>
</dbReference>
<dbReference type="EMBL" id="MDGM01000012">
    <property type="protein sequence ID" value="PIB24557.1"/>
    <property type="molecule type" value="Genomic_DNA"/>
</dbReference>
<organism evidence="6 7">
    <name type="scientific">Paramylibacter kogurei</name>
    <dbReference type="NCBI Taxonomy" id="1889778"/>
    <lineage>
        <taxon>Bacteria</taxon>
        <taxon>Pseudomonadati</taxon>
        <taxon>Pseudomonadota</taxon>
        <taxon>Alphaproteobacteria</taxon>
        <taxon>Rhodobacterales</taxon>
        <taxon>Paracoccaceae</taxon>
        <taxon>Paramylibacter</taxon>
    </lineage>
</organism>
<dbReference type="GO" id="GO:0046914">
    <property type="term" value="F:transition metal ion binding"/>
    <property type="evidence" value="ECO:0007669"/>
    <property type="project" value="TreeGrafter"/>
</dbReference>
<dbReference type="Gene3D" id="2.40.420.20">
    <property type="match status" value="1"/>
</dbReference>
<dbReference type="FunFam" id="2.40.30.170:FF:000010">
    <property type="entry name" value="Efflux RND transporter periplasmic adaptor subunit"/>
    <property type="match status" value="1"/>
</dbReference>
<dbReference type="InterPro" id="IPR021647">
    <property type="entry name" value="CusF_Ec"/>
</dbReference>
<sequence>MSGRYAALSILALGAGLAGGIYTERFHLNPTDMAENSGPEILYWVAPMDANFRRDEPGQSPMGMDLIPVYAGQESSEDPSTVTLSAAEINAIGVRTAVAQISDISETIETVGFVGYDEHLTSHVHTRVEGWIEELTVRAVGDRVLEGDILFEMFSTVIGSASAEHVRIMKEGNRRLLEISRNKLRSHGMSDRQIEEIEATGTTARNLQVYAPQDGVVIALEAADGMYLQPNTRAVSLTDLSTVWLIVDVFERDIARMTDDMTAFVRFEHLNGQIFKGQVDYIYPELDAATRTLPVRLRVNNSKRLLKPNMFGNVSLVPNKTRQALTVPTEAIIRTGGAERVILKTGEGTFAPRLVTTGLRDNFGGGGRTEIVQGLAPGEEVVASAQFLIDSESALSAGVMRMAPTGAEPARGAGELLAFDPQTRVATIRHGDLASVGWPAMDTDFAVKADIPVGRLTAGQQVKFEVIRGADGLLYINEIAPDDGIAATGVGVVEAVTADGKLTMSHDPIPELGWPAMVMDMPVSNLDVVEVPLGTQMEFDLAENADGMFVIVGVRPVDESAEIQENMDERDLILEMAAESFVVAGTIDAIDSDARRATITHGMIKETGMPSMTMDFDLLDTVDIAELPIGTEMTLTFERPDGMTMVLAAVDTAAPPIEVSGTINEVDPSSGTANITHGPMTDIGMPGMTMDFELSPSVEASSLPLGEELTLLMTRNPDFSMRLVGVITTEQVSQ</sequence>
<feature type="domain" description="CusB-like beta-barrel" evidence="4">
    <location>
        <begin position="242"/>
        <end position="318"/>
    </location>
</feature>
<dbReference type="Pfam" id="PF11604">
    <property type="entry name" value="CusF_Ec"/>
    <property type="match status" value="4"/>
</dbReference>
<dbReference type="Gene3D" id="2.40.50.320">
    <property type="entry name" value="Copper binding periplasmic protein CusF"/>
    <property type="match status" value="4"/>
</dbReference>
<dbReference type="SUPFAM" id="SSF111369">
    <property type="entry name" value="HlyD-like secretion proteins"/>
    <property type="match status" value="1"/>
</dbReference>
<comment type="caution">
    <text evidence="6">The sequence shown here is derived from an EMBL/GenBank/DDBJ whole genome shotgun (WGS) entry which is preliminary data.</text>
</comment>
<evidence type="ECO:0000259" key="5">
    <source>
        <dbReference type="Pfam" id="PF25975"/>
    </source>
</evidence>
<feature type="domain" description="CusB-like barrel-sandwich hybrid" evidence="3">
    <location>
        <begin position="122"/>
        <end position="232"/>
    </location>
</feature>
<protein>
    <submittedName>
        <fullName evidence="6">Efflux transporter periplasmic adaptor subunit</fullName>
    </submittedName>
</protein>
<evidence type="ECO:0000259" key="4">
    <source>
        <dbReference type="Pfam" id="PF25954"/>
    </source>
</evidence>
<dbReference type="InterPro" id="IPR058790">
    <property type="entry name" value="BSH_CusB"/>
</dbReference>
<comment type="similarity">
    <text evidence="1">Belongs to the membrane fusion protein (MFP) (TC 8.A.1) family.</text>
</comment>
<reference evidence="6 7" key="1">
    <citation type="submission" date="2016-08" db="EMBL/GenBank/DDBJ databases">
        <title>Draft genome of Amylibacter sp. strain 4G11.</title>
        <authorList>
            <person name="Wong S.-K."/>
            <person name="Hamasaki K."/>
            <person name="Yoshizawa S."/>
        </authorList>
    </citation>
    <scope>NUCLEOTIDE SEQUENCE [LARGE SCALE GENOMIC DNA]</scope>
    <source>
        <strain evidence="6 7">4G11</strain>
    </source>
</reference>
<evidence type="ECO:0000313" key="7">
    <source>
        <dbReference type="Proteomes" id="UP000231516"/>
    </source>
</evidence>